<evidence type="ECO:0000256" key="5">
    <source>
        <dbReference type="ARBA" id="ARBA00022723"/>
    </source>
</evidence>
<dbReference type="GO" id="GO:0046872">
    <property type="term" value="F:metal ion binding"/>
    <property type="evidence" value="ECO:0007669"/>
    <property type="project" value="UniProtKB-KW"/>
</dbReference>
<dbReference type="EMBL" id="SIDB01000002">
    <property type="protein sequence ID" value="KAI3435897.1"/>
    <property type="molecule type" value="Genomic_DNA"/>
</dbReference>
<proteinExistence type="inferred from homology"/>
<dbReference type="OrthoDB" id="5377392at2759"/>
<evidence type="ECO:0000256" key="6">
    <source>
        <dbReference type="ARBA" id="ARBA00022842"/>
    </source>
</evidence>
<organism evidence="14 15">
    <name type="scientific">Chlorella vulgaris</name>
    <name type="common">Green alga</name>
    <dbReference type="NCBI Taxonomy" id="3077"/>
    <lineage>
        <taxon>Eukaryota</taxon>
        <taxon>Viridiplantae</taxon>
        <taxon>Chlorophyta</taxon>
        <taxon>core chlorophytes</taxon>
        <taxon>Trebouxiophyceae</taxon>
        <taxon>Chlorellales</taxon>
        <taxon>Chlorellaceae</taxon>
        <taxon>Chlorella clade</taxon>
        <taxon>Chlorella</taxon>
    </lineage>
</organism>
<feature type="domain" description="Topoisomerase 6 subunit A/Spo11 TOPRIM" evidence="13">
    <location>
        <begin position="249"/>
        <end position="402"/>
    </location>
</feature>
<dbReference type="Gene3D" id="3.40.1360.10">
    <property type="match status" value="1"/>
</dbReference>
<reference evidence="14" key="2">
    <citation type="submission" date="2020-11" db="EMBL/GenBank/DDBJ databases">
        <authorList>
            <person name="Cecchin M."/>
            <person name="Marcolungo L."/>
            <person name="Rossato M."/>
            <person name="Girolomoni L."/>
            <person name="Cosentino E."/>
            <person name="Cuine S."/>
            <person name="Li-Beisson Y."/>
            <person name="Delledonne M."/>
            <person name="Ballottari M."/>
        </authorList>
    </citation>
    <scope>NUCLEOTIDE SEQUENCE</scope>
    <source>
        <strain evidence="14">211/11P</strain>
        <tissue evidence="14">Whole cell</tissue>
    </source>
</reference>
<dbReference type="InterPro" id="IPR034136">
    <property type="entry name" value="TOPRIM_Topo6A/Spo11"/>
</dbReference>
<feature type="region of interest" description="Disordered" evidence="11">
    <location>
        <begin position="105"/>
        <end position="124"/>
    </location>
</feature>
<dbReference type="InterPro" id="IPR002815">
    <property type="entry name" value="Spo11/TopoVI_A"/>
</dbReference>
<dbReference type="SUPFAM" id="SSF56726">
    <property type="entry name" value="DNA topoisomerase IV, alpha subunit"/>
    <property type="match status" value="1"/>
</dbReference>
<feature type="domain" description="Spo11/DNA topoisomerase VI subunit A N-terminal" evidence="12">
    <location>
        <begin position="150"/>
        <end position="211"/>
    </location>
</feature>
<dbReference type="PANTHER" id="PTHR10848">
    <property type="entry name" value="MEIOTIC RECOMBINATION PROTEIN SPO11"/>
    <property type="match status" value="1"/>
</dbReference>
<keyword evidence="5" id="KW-0479">Metal-binding</keyword>
<dbReference type="GO" id="GO:0003918">
    <property type="term" value="F:DNA topoisomerase type II (double strand cut, ATP-hydrolyzing) activity"/>
    <property type="evidence" value="ECO:0007669"/>
    <property type="project" value="UniProtKB-UniRule"/>
</dbReference>
<evidence type="ECO:0000256" key="2">
    <source>
        <dbReference type="ARBA" id="ARBA00001946"/>
    </source>
</evidence>
<keyword evidence="9 10" id="KW-0413">Isomerase</keyword>
<dbReference type="GO" id="GO:0003677">
    <property type="term" value="F:DNA binding"/>
    <property type="evidence" value="ECO:0007669"/>
    <property type="project" value="UniProtKB-UniRule"/>
</dbReference>
<keyword evidence="8 10" id="KW-0238">DNA-binding</keyword>
<dbReference type="Gene3D" id="1.10.10.10">
    <property type="entry name" value="Winged helix-like DNA-binding domain superfamily/Winged helix DNA-binding domain"/>
    <property type="match status" value="1"/>
</dbReference>
<dbReference type="GO" id="GO:0042138">
    <property type="term" value="P:meiotic DNA double-strand break formation"/>
    <property type="evidence" value="ECO:0007669"/>
    <property type="project" value="TreeGrafter"/>
</dbReference>
<feature type="region of interest" description="Disordered" evidence="11">
    <location>
        <begin position="13"/>
        <end position="49"/>
    </location>
</feature>
<evidence type="ECO:0000256" key="9">
    <source>
        <dbReference type="ARBA" id="ARBA00023235"/>
    </source>
</evidence>
<keyword evidence="6" id="KW-0460">Magnesium</keyword>
<dbReference type="PANTHER" id="PTHR10848:SF0">
    <property type="entry name" value="MEIOTIC RECOMBINATION PROTEIN SPO11"/>
    <property type="match status" value="1"/>
</dbReference>
<evidence type="ECO:0000256" key="1">
    <source>
        <dbReference type="ARBA" id="ARBA00000185"/>
    </source>
</evidence>
<comment type="cofactor">
    <cofactor evidence="2">
        <name>Mg(2+)</name>
        <dbReference type="ChEBI" id="CHEBI:18420"/>
    </cofactor>
</comment>
<dbReference type="GO" id="GO:0007131">
    <property type="term" value="P:reciprocal meiotic recombination"/>
    <property type="evidence" value="ECO:0007669"/>
    <property type="project" value="TreeGrafter"/>
</dbReference>
<dbReference type="GO" id="GO:0005524">
    <property type="term" value="F:ATP binding"/>
    <property type="evidence" value="ECO:0007669"/>
    <property type="project" value="InterPro"/>
</dbReference>
<dbReference type="Pfam" id="PF04406">
    <property type="entry name" value="TP6A_N"/>
    <property type="match status" value="1"/>
</dbReference>
<evidence type="ECO:0000313" key="14">
    <source>
        <dbReference type="EMBL" id="KAI3435897.1"/>
    </source>
</evidence>
<dbReference type="Proteomes" id="UP001055712">
    <property type="component" value="Unassembled WGS sequence"/>
</dbReference>
<dbReference type="GO" id="GO:0000228">
    <property type="term" value="C:nuclear chromosome"/>
    <property type="evidence" value="ECO:0007669"/>
    <property type="project" value="TreeGrafter"/>
</dbReference>
<dbReference type="InterPro" id="IPR036078">
    <property type="entry name" value="Spo11/TopoVI_A_sf"/>
</dbReference>
<feature type="active site" description="O-(5'-phospho-DNA)-tyrosine intermediate" evidence="10">
    <location>
        <position position="177"/>
    </location>
</feature>
<evidence type="ECO:0000259" key="12">
    <source>
        <dbReference type="Pfam" id="PF04406"/>
    </source>
</evidence>
<evidence type="ECO:0000256" key="8">
    <source>
        <dbReference type="ARBA" id="ARBA00023125"/>
    </source>
</evidence>
<dbReference type="InterPro" id="IPR013049">
    <property type="entry name" value="Spo11/TopoVI_A_N"/>
</dbReference>
<name>A0A9D4TVL7_CHLVU</name>
<dbReference type="InterPro" id="IPR036388">
    <property type="entry name" value="WH-like_DNA-bd_sf"/>
</dbReference>
<dbReference type="Pfam" id="PF21180">
    <property type="entry name" value="TOP6A-Spo11_Toprim"/>
    <property type="match status" value="1"/>
</dbReference>
<dbReference type="PRINTS" id="PR01550">
    <property type="entry name" value="TOP6AFAMILY"/>
</dbReference>
<reference evidence="14" key="1">
    <citation type="journal article" date="2019" name="Plant J.">
        <title>Chlorella vulgaris genome assembly and annotation reveals the molecular basis for metabolic acclimation to high light conditions.</title>
        <authorList>
            <person name="Cecchin M."/>
            <person name="Marcolungo L."/>
            <person name="Rossato M."/>
            <person name="Girolomoni L."/>
            <person name="Cosentino E."/>
            <person name="Cuine S."/>
            <person name="Li-Beisson Y."/>
            <person name="Delledonne M."/>
            <person name="Ballottari M."/>
        </authorList>
    </citation>
    <scope>NUCLEOTIDE SEQUENCE</scope>
    <source>
        <strain evidence="14">211/11P</strain>
    </source>
</reference>
<keyword evidence="15" id="KW-1185">Reference proteome</keyword>
<dbReference type="EC" id="5.6.2.2" evidence="4"/>
<comment type="caution">
    <text evidence="14">The sequence shown here is derived from an EMBL/GenBank/DDBJ whole genome shotgun (WGS) entry which is preliminary data.</text>
</comment>
<gene>
    <name evidence="14" type="ORF">D9Q98_001955</name>
</gene>
<dbReference type="CDD" id="cd00223">
    <property type="entry name" value="TOPRIM_TopoIIB_SPO"/>
    <property type="match status" value="1"/>
</dbReference>
<evidence type="ECO:0000256" key="7">
    <source>
        <dbReference type="ARBA" id="ARBA00023029"/>
    </source>
</evidence>
<dbReference type="GO" id="GO:0000706">
    <property type="term" value="P:meiotic DNA double-strand break processing"/>
    <property type="evidence" value="ECO:0007669"/>
    <property type="project" value="TreeGrafter"/>
</dbReference>
<sequence>MADRLLAEIFGRGGAASQRHDSQIDDEGAAAWDEAEAPGSGDDEGERASAPALDMDASAAEVCRRIVSASLWFVSQLCNGQVPSIELVQRDASNRALMEVRGVGENEAGGENESDAEGGSGGGGAYVLRMQQHTQTRSLLGRHPESGEAVARLFVLLEAVHQNLLAGVSATQRELWYMLKTLEVFRCPRDVGEAIQDAVSMLQVPRSALGVTASSKGLVAGRVAVHDTRAGDIAHITRHLAYQSDAQLVLVVEKDAVFQRLAQQRFFDRVPCVLVTGKGVPDLATRAFLSCLTACFPGLPLLGLVDWNPCGANILCIYRFGSHRMGLESPHYALPALGWLGARSSQLQQADAGAFQELTGRDRTMATNLSHTLRHACPGWAAELHQMLDSGSKAELEALDTVDGGTDLADLLIHCLEQGDYI</sequence>
<evidence type="ECO:0000256" key="11">
    <source>
        <dbReference type="SAM" id="MobiDB-lite"/>
    </source>
</evidence>
<evidence type="ECO:0000313" key="15">
    <source>
        <dbReference type="Proteomes" id="UP001055712"/>
    </source>
</evidence>
<evidence type="ECO:0000256" key="3">
    <source>
        <dbReference type="ARBA" id="ARBA00006559"/>
    </source>
</evidence>
<keyword evidence="7 10" id="KW-0799">Topoisomerase</keyword>
<dbReference type="AlphaFoldDB" id="A0A9D4TVL7"/>
<accession>A0A9D4TVL7</accession>
<comment type="catalytic activity">
    <reaction evidence="1 10">
        <text>ATP-dependent breakage, passage and rejoining of double-stranded DNA.</text>
        <dbReference type="EC" id="5.6.2.2"/>
    </reaction>
</comment>
<evidence type="ECO:0000259" key="13">
    <source>
        <dbReference type="Pfam" id="PF21180"/>
    </source>
</evidence>
<dbReference type="PROSITE" id="PS52041">
    <property type="entry name" value="TOPO_IIB"/>
    <property type="match status" value="1"/>
</dbReference>
<evidence type="ECO:0000256" key="4">
    <source>
        <dbReference type="ARBA" id="ARBA00012895"/>
    </source>
</evidence>
<comment type="similarity">
    <text evidence="3 10">Belongs to the TOP6A family.</text>
</comment>
<feature type="compositionally biased region" description="Acidic residues" evidence="11">
    <location>
        <begin position="24"/>
        <end position="45"/>
    </location>
</feature>
<evidence type="ECO:0000256" key="10">
    <source>
        <dbReference type="PROSITE-ProRule" id="PRU01385"/>
    </source>
</evidence>
<protein>
    <recommendedName>
        <fullName evidence="4">DNA topoisomerase (ATP-hydrolyzing)</fullName>
        <ecNumber evidence="4">5.6.2.2</ecNumber>
    </recommendedName>
</protein>